<comment type="caution">
    <text evidence="1">The sequence shown here is derived from an EMBL/GenBank/DDBJ whole genome shotgun (WGS) entry which is preliminary data.</text>
</comment>
<evidence type="ECO:0000313" key="2">
    <source>
        <dbReference type="Proteomes" id="UP001608902"/>
    </source>
</evidence>
<protein>
    <submittedName>
        <fullName evidence="1">Uncharacterized protein</fullName>
    </submittedName>
</protein>
<evidence type="ECO:0000313" key="1">
    <source>
        <dbReference type="EMBL" id="MFH4974002.1"/>
    </source>
</evidence>
<proteinExistence type="predicted"/>
<sequence>MRVMFTLPLDWLKFEVGPLIRSRFKGSKELMDQYRVGYMDKSQQRQYSRAESNAYGRGGRGICCSMTLTGMSTEFVNNSCRSKCKEDRRVPLITVMDQTLVDECDPLYHL</sequence>
<accession>A0ABD6EBY3</accession>
<dbReference type="Proteomes" id="UP001608902">
    <property type="component" value="Unassembled WGS sequence"/>
</dbReference>
<dbReference type="AlphaFoldDB" id="A0ABD6EBY3"/>
<name>A0ABD6EBY3_9BILA</name>
<gene>
    <name evidence="1" type="ORF">AB6A40_000711</name>
</gene>
<reference evidence="1 2" key="1">
    <citation type="submission" date="2024-08" db="EMBL/GenBank/DDBJ databases">
        <title>Gnathostoma spinigerum genome.</title>
        <authorList>
            <person name="Gonzalez-Bertolin B."/>
            <person name="Monzon S."/>
            <person name="Zaballos A."/>
            <person name="Jimenez P."/>
            <person name="Dekumyoy P."/>
            <person name="Varona S."/>
            <person name="Cuesta I."/>
            <person name="Sumanam S."/>
            <person name="Adisakwattana P."/>
            <person name="Gasser R.B."/>
            <person name="Hernandez-Gonzalez A."/>
            <person name="Young N.D."/>
            <person name="Perteguer M.J."/>
        </authorList>
    </citation>
    <scope>NUCLEOTIDE SEQUENCE [LARGE SCALE GENOMIC DNA]</scope>
    <source>
        <strain evidence="1">AL3</strain>
        <tissue evidence="1">Liver</tissue>
    </source>
</reference>
<keyword evidence="2" id="KW-1185">Reference proteome</keyword>
<dbReference type="EMBL" id="JBGFUD010000212">
    <property type="protein sequence ID" value="MFH4974002.1"/>
    <property type="molecule type" value="Genomic_DNA"/>
</dbReference>
<organism evidence="1 2">
    <name type="scientific">Gnathostoma spinigerum</name>
    <dbReference type="NCBI Taxonomy" id="75299"/>
    <lineage>
        <taxon>Eukaryota</taxon>
        <taxon>Metazoa</taxon>
        <taxon>Ecdysozoa</taxon>
        <taxon>Nematoda</taxon>
        <taxon>Chromadorea</taxon>
        <taxon>Rhabditida</taxon>
        <taxon>Spirurina</taxon>
        <taxon>Gnathostomatomorpha</taxon>
        <taxon>Gnathostomatoidea</taxon>
        <taxon>Gnathostomatidae</taxon>
        <taxon>Gnathostoma</taxon>
    </lineage>
</organism>